<sequence length="94" mass="11536">MILYTKDGDKVKCIKLKQPPKINRKNDYWDNFEQNINDQKTKFGFTVRTNRSFFYFVFRGEWYKTDMCSVDGVDLWHYLQEMGESLYDSRRIRK</sequence>
<keyword evidence="2" id="KW-1185">Reference proteome</keyword>
<dbReference type="eggNOG" id="ENOG50340DV">
    <property type="taxonomic scope" value="Bacteria"/>
</dbReference>
<evidence type="ECO:0000313" key="2">
    <source>
        <dbReference type="Proteomes" id="UP000012589"/>
    </source>
</evidence>
<dbReference type="EMBL" id="AQFT01000136">
    <property type="protein sequence ID" value="EMZ21209.1"/>
    <property type="molecule type" value="Genomic_DNA"/>
</dbReference>
<accession>N2AA51</accession>
<dbReference type="HOGENOM" id="CLU_2381828_0_0_9"/>
<dbReference type="PATRIC" id="fig|1235802.3.peg.5035"/>
<dbReference type="AlphaFoldDB" id="N2AA51"/>
<comment type="caution">
    <text evidence="1">The sequence shown here is derived from an EMBL/GenBank/DDBJ whole genome shotgun (WGS) entry which is preliminary data.</text>
</comment>
<dbReference type="STRING" id="1235802.C823_04782"/>
<dbReference type="OrthoDB" id="9840562at2"/>
<protein>
    <submittedName>
        <fullName evidence="1">Uncharacterized protein</fullName>
    </submittedName>
</protein>
<dbReference type="Proteomes" id="UP000012589">
    <property type="component" value="Unassembled WGS sequence"/>
</dbReference>
<reference evidence="1 2" key="1">
    <citation type="journal article" date="2014" name="Genome Announc.">
        <title>Draft genome sequences of the altered schaedler flora, a defined bacterial community from gnotobiotic mice.</title>
        <authorList>
            <person name="Wannemuehler M.J."/>
            <person name="Overstreet A.M."/>
            <person name="Ward D.V."/>
            <person name="Phillips G.J."/>
        </authorList>
    </citation>
    <scope>NUCLEOTIDE SEQUENCE [LARGE SCALE GENOMIC DNA]</scope>
    <source>
        <strain evidence="1 2">ASF492</strain>
    </source>
</reference>
<proteinExistence type="predicted"/>
<gene>
    <name evidence="1" type="ORF">C823_04782</name>
</gene>
<evidence type="ECO:0000313" key="1">
    <source>
        <dbReference type="EMBL" id="EMZ21209.1"/>
    </source>
</evidence>
<organism evidence="1 2">
    <name type="scientific">Eubacterium plexicaudatum ASF492</name>
    <dbReference type="NCBI Taxonomy" id="1235802"/>
    <lineage>
        <taxon>Bacteria</taxon>
        <taxon>Bacillati</taxon>
        <taxon>Bacillota</taxon>
        <taxon>Clostridia</taxon>
        <taxon>Eubacteriales</taxon>
        <taxon>Eubacteriaceae</taxon>
        <taxon>Eubacterium</taxon>
    </lineage>
</organism>
<name>N2AA51_9FIRM</name>